<dbReference type="Proteomes" id="UP000184188">
    <property type="component" value="Unassembled WGS sequence"/>
</dbReference>
<dbReference type="PANTHER" id="PTHR47843">
    <property type="entry name" value="BTB DOMAIN-CONTAINING PROTEIN-RELATED"/>
    <property type="match status" value="1"/>
</dbReference>
<dbReference type="OrthoDB" id="448954at2759"/>
<keyword evidence="3" id="KW-1185">Reference proteome</keyword>
<evidence type="ECO:0000313" key="2">
    <source>
        <dbReference type="EMBL" id="OJJ46250.1"/>
    </source>
</evidence>
<dbReference type="EMBL" id="KV878343">
    <property type="protein sequence ID" value="OJJ46250.1"/>
    <property type="molecule type" value="Genomic_DNA"/>
</dbReference>
<reference evidence="3" key="1">
    <citation type="journal article" date="2017" name="Genome Biol.">
        <title>Comparative genomics reveals high biological diversity and specific adaptations in the industrially and medically important fungal genus Aspergillus.</title>
        <authorList>
            <person name="de Vries R.P."/>
            <person name="Riley R."/>
            <person name="Wiebenga A."/>
            <person name="Aguilar-Osorio G."/>
            <person name="Amillis S."/>
            <person name="Uchima C.A."/>
            <person name="Anderluh G."/>
            <person name="Asadollahi M."/>
            <person name="Askin M."/>
            <person name="Barry K."/>
            <person name="Battaglia E."/>
            <person name="Bayram O."/>
            <person name="Benocci T."/>
            <person name="Braus-Stromeyer S.A."/>
            <person name="Caldana C."/>
            <person name="Canovas D."/>
            <person name="Cerqueira G.C."/>
            <person name="Chen F."/>
            <person name="Chen W."/>
            <person name="Choi C."/>
            <person name="Clum A."/>
            <person name="Dos Santos R.A."/>
            <person name="Damasio A.R."/>
            <person name="Diallinas G."/>
            <person name="Emri T."/>
            <person name="Fekete E."/>
            <person name="Flipphi M."/>
            <person name="Freyberg S."/>
            <person name="Gallo A."/>
            <person name="Gournas C."/>
            <person name="Habgood R."/>
            <person name="Hainaut M."/>
            <person name="Harispe M.L."/>
            <person name="Henrissat B."/>
            <person name="Hilden K.S."/>
            <person name="Hope R."/>
            <person name="Hossain A."/>
            <person name="Karabika E."/>
            <person name="Karaffa L."/>
            <person name="Karanyi Z."/>
            <person name="Krasevec N."/>
            <person name="Kuo A."/>
            <person name="Kusch H."/>
            <person name="LaButti K."/>
            <person name="Lagendijk E.L."/>
            <person name="Lapidus A."/>
            <person name="Levasseur A."/>
            <person name="Lindquist E."/>
            <person name="Lipzen A."/>
            <person name="Logrieco A.F."/>
            <person name="MacCabe A."/>
            <person name="Maekelae M.R."/>
            <person name="Malavazi I."/>
            <person name="Melin P."/>
            <person name="Meyer V."/>
            <person name="Mielnichuk N."/>
            <person name="Miskei M."/>
            <person name="Molnar A.P."/>
            <person name="Mule G."/>
            <person name="Ngan C.Y."/>
            <person name="Orejas M."/>
            <person name="Orosz E."/>
            <person name="Ouedraogo J.P."/>
            <person name="Overkamp K.M."/>
            <person name="Park H.-S."/>
            <person name="Perrone G."/>
            <person name="Piumi F."/>
            <person name="Punt P.J."/>
            <person name="Ram A.F."/>
            <person name="Ramon A."/>
            <person name="Rauscher S."/>
            <person name="Record E."/>
            <person name="Riano-Pachon D.M."/>
            <person name="Robert V."/>
            <person name="Roehrig J."/>
            <person name="Ruller R."/>
            <person name="Salamov A."/>
            <person name="Salih N.S."/>
            <person name="Samson R.A."/>
            <person name="Sandor E."/>
            <person name="Sanguinetti M."/>
            <person name="Schuetze T."/>
            <person name="Sepcic K."/>
            <person name="Shelest E."/>
            <person name="Sherlock G."/>
            <person name="Sophianopoulou V."/>
            <person name="Squina F.M."/>
            <person name="Sun H."/>
            <person name="Susca A."/>
            <person name="Todd R.B."/>
            <person name="Tsang A."/>
            <person name="Unkles S.E."/>
            <person name="van de Wiele N."/>
            <person name="van Rossen-Uffink D."/>
            <person name="Oliveira J.V."/>
            <person name="Vesth T.C."/>
            <person name="Visser J."/>
            <person name="Yu J.-H."/>
            <person name="Zhou M."/>
            <person name="Andersen M.R."/>
            <person name="Archer D.B."/>
            <person name="Baker S.E."/>
            <person name="Benoit I."/>
            <person name="Brakhage A.A."/>
            <person name="Braus G.H."/>
            <person name="Fischer R."/>
            <person name="Frisvad J.C."/>
            <person name="Goldman G.H."/>
            <person name="Houbraken J."/>
            <person name="Oakley B."/>
            <person name="Pocsi I."/>
            <person name="Scazzocchio C."/>
            <person name="Seiboth B."/>
            <person name="vanKuyk P.A."/>
            <person name="Wortman J."/>
            <person name="Dyer P.S."/>
            <person name="Grigoriev I.V."/>
        </authorList>
    </citation>
    <scope>NUCLEOTIDE SEQUENCE [LARGE SCALE GENOMIC DNA]</scope>
    <source>
        <strain evidence="3">CBS 506.65</strain>
    </source>
</reference>
<gene>
    <name evidence="2" type="ORF">ASPZODRAFT_67283</name>
</gene>
<protein>
    <recommendedName>
        <fullName evidence="4">BTB domain-containing protein</fullName>
    </recommendedName>
</protein>
<feature type="region of interest" description="Disordered" evidence="1">
    <location>
        <begin position="174"/>
        <end position="332"/>
    </location>
</feature>
<organism evidence="2 3">
    <name type="scientific">Penicilliopsis zonata CBS 506.65</name>
    <dbReference type="NCBI Taxonomy" id="1073090"/>
    <lineage>
        <taxon>Eukaryota</taxon>
        <taxon>Fungi</taxon>
        <taxon>Dikarya</taxon>
        <taxon>Ascomycota</taxon>
        <taxon>Pezizomycotina</taxon>
        <taxon>Eurotiomycetes</taxon>
        <taxon>Eurotiomycetidae</taxon>
        <taxon>Eurotiales</taxon>
        <taxon>Aspergillaceae</taxon>
        <taxon>Penicilliopsis</taxon>
    </lineage>
</organism>
<dbReference type="AlphaFoldDB" id="A0A1L9SG85"/>
<dbReference type="STRING" id="1073090.A0A1L9SG85"/>
<dbReference type="GeneID" id="34615908"/>
<evidence type="ECO:0008006" key="4">
    <source>
        <dbReference type="Google" id="ProtNLM"/>
    </source>
</evidence>
<dbReference type="RefSeq" id="XP_022580760.1">
    <property type="nucleotide sequence ID" value="XM_022729444.1"/>
</dbReference>
<evidence type="ECO:0000256" key="1">
    <source>
        <dbReference type="SAM" id="MobiDB-lite"/>
    </source>
</evidence>
<proteinExistence type="predicted"/>
<sequence length="526" mass="57357">MDNIPTDSEPANGFSIIYSPPFTFLVGPKHTKLTIQRGLAQHVSKPLDELMNNGTSRESKHGIAILEEEDVETFVAFCEYAYRGEYTVPALPDEYGGGGSSRPGPSPWKGIIRTDSMSTTVPPPAPTPPRSVGTPAKEDHPHHYHQRQSSLEYTKFPGEEAPVVVPDPTQAGAEEALAPEDPLEVSTPVVDDTEKEKAPGADEDADAWGMEAGSSAPKSKKGKKSKKDKKKGKGVATETSMEDLASNLTPPTTPPPETSQDALEDMPEQAFIDTTETAGPADMSDSWQQASPTPPELETAWPDEPSGGEGSGEAAPAEEIEESPQQQLSRQPALQPKGVNLWGEFAGLAYADQRPSYRHQNRSSLALRSTGELPYLVFHAKVYVFATKYLIPALAQLCLQKLHSDLLHLSFPDSENNDDEFISSLTSAKARMILDLLHYTYTKTTRLEPISPTSATQLRDNELRRLVTHYAACKIRDLAQYCPSMESVLGSPTGPKEEKISAGKKGLRNLLDTTTELASDLVYRMM</sequence>
<accession>A0A1L9SG85</accession>
<evidence type="ECO:0000313" key="3">
    <source>
        <dbReference type="Proteomes" id="UP000184188"/>
    </source>
</evidence>
<feature type="compositionally biased region" description="Basic residues" evidence="1">
    <location>
        <begin position="218"/>
        <end position="233"/>
    </location>
</feature>
<dbReference type="PANTHER" id="PTHR47843:SF2">
    <property type="entry name" value="BTB DOMAIN-CONTAINING PROTEIN"/>
    <property type="match status" value="1"/>
</dbReference>
<feature type="region of interest" description="Disordered" evidence="1">
    <location>
        <begin position="93"/>
        <end position="150"/>
    </location>
</feature>
<name>A0A1L9SG85_9EURO</name>
<dbReference type="VEuPathDB" id="FungiDB:ASPZODRAFT_67283"/>